<dbReference type="GO" id="GO:0004814">
    <property type="term" value="F:arginine-tRNA ligase activity"/>
    <property type="evidence" value="ECO:0007669"/>
    <property type="project" value="InterPro"/>
</dbReference>
<dbReference type="Gene3D" id="1.10.730.10">
    <property type="entry name" value="Isoleucyl-tRNA Synthetase, Domain 1"/>
    <property type="match status" value="1"/>
</dbReference>
<dbReference type="SMART" id="SM00836">
    <property type="entry name" value="DALR_1"/>
    <property type="match status" value="1"/>
</dbReference>
<protein>
    <submittedName>
        <fullName evidence="2">DALR anticodon-binding domain-containing protein 3</fullName>
    </submittedName>
</protein>
<feature type="domain" description="DALR anticodon binding" evidence="1">
    <location>
        <begin position="449"/>
        <end position="589"/>
    </location>
</feature>
<evidence type="ECO:0000313" key="3">
    <source>
        <dbReference type="Proteomes" id="UP001152320"/>
    </source>
</evidence>
<organism evidence="2 3">
    <name type="scientific">Holothuria leucospilota</name>
    <name type="common">Black long sea cucumber</name>
    <name type="synonym">Mertensiothuria leucospilota</name>
    <dbReference type="NCBI Taxonomy" id="206669"/>
    <lineage>
        <taxon>Eukaryota</taxon>
        <taxon>Metazoa</taxon>
        <taxon>Echinodermata</taxon>
        <taxon>Eleutherozoa</taxon>
        <taxon>Echinozoa</taxon>
        <taxon>Holothuroidea</taxon>
        <taxon>Aspidochirotacea</taxon>
        <taxon>Aspidochirotida</taxon>
        <taxon>Holothuriidae</taxon>
        <taxon>Holothuria</taxon>
    </lineage>
</organism>
<dbReference type="InterPro" id="IPR009080">
    <property type="entry name" value="tRNAsynth_Ia_anticodon-bd"/>
</dbReference>
<dbReference type="GO" id="GO:0106217">
    <property type="term" value="P:tRNA C3-cytosine methylation"/>
    <property type="evidence" value="ECO:0007669"/>
    <property type="project" value="TreeGrafter"/>
</dbReference>
<evidence type="ECO:0000259" key="1">
    <source>
        <dbReference type="SMART" id="SM00836"/>
    </source>
</evidence>
<name>A0A9Q1CK28_HOLLE</name>
<dbReference type="PANTHER" id="PTHR16043:SF1">
    <property type="entry name" value="DALR ANTICODON-BINDING DOMAIN-CONTAINING PROTEIN 3"/>
    <property type="match status" value="1"/>
</dbReference>
<accession>A0A9Q1CK28</accession>
<dbReference type="Pfam" id="PF05746">
    <property type="entry name" value="DALR_1"/>
    <property type="match status" value="1"/>
</dbReference>
<dbReference type="AlphaFoldDB" id="A0A9Q1CK28"/>
<dbReference type="EMBL" id="JAIZAY010000002">
    <property type="protein sequence ID" value="KAJ8046952.1"/>
    <property type="molecule type" value="Genomic_DNA"/>
</dbReference>
<proteinExistence type="predicted"/>
<dbReference type="GO" id="GO:0006420">
    <property type="term" value="P:arginyl-tRNA aminoacylation"/>
    <property type="evidence" value="ECO:0007669"/>
    <property type="project" value="InterPro"/>
</dbReference>
<dbReference type="InterPro" id="IPR037380">
    <property type="entry name" value="DALRD3"/>
</dbReference>
<dbReference type="GO" id="GO:0005524">
    <property type="term" value="F:ATP binding"/>
    <property type="evidence" value="ECO:0007669"/>
    <property type="project" value="InterPro"/>
</dbReference>
<dbReference type="Proteomes" id="UP001152320">
    <property type="component" value="Chromosome 2"/>
</dbReference>
<gene>
    <name evidence="2" type="ORF">HOLleu_05801</name>
</gene>
<reference evidence="2" key="1">
    <citation type="submission" date="2021-10" db="EMBL/GenBank/DDBJ databases">
        <title>Tropical sea cucumber genome reveals ecological adaptation and Cuvierian tubules defense mechanism.</title>
        <authorList>
            <person name="Chen T."/>
        </authorList>
    </citation>
    <scope>NUCLEOTIDE SEQUENCE</scope>
    <source>
        <strain evidence="2">Nanhai2018</strain>
        <tissue evidence="2">Muscle</tissue>
    </source>
</reference>
<sequence>MAATISTEVYQFRSKLIAHLRKSCGEHHFLDNITNVRIHRQQSVADFIIPAKCVRSFLSDNSVISSSITAIPNLSQDWPIRVAEATLDSKSGILLKLDRSCTFQKTLTRHLSLGTKVFYQGSGKPVPPVLILSGCRCKAESNNVNLEKRNQLRCELVAHHLKSVCKLFGAEVKLVNIPGKDLSPTVCRLTGRGEVLYQSDDNHKTSAESRQSIMENFRRSLKKHLEIQKTKKMDRSEQNIPSKSATQSCQKGSFISENTSASIDLRHVLDSQKLLVGKRGYSSNLAEVEVLTSTGSPCNTLQQCVELEEAAADIAEDSIPVVVHISVPSQSFLQQKVDLLWRTLSEKSERFQQVHTTIGPVSLSDTHGGGSDVGDVESIVALYDAELREASAVKYGDDIQELETEQQRRAVLVKAAITFDILSTALGSTVKLDLSPKTESSESRRGVFVLYNYARLATLFDRFNGEVTKGVYPPLPPLNEVHFDVLREEEEWKLLFCYVMQFPDILRETLGDLYSSTLPFFNPNPHKVSSFLYNLSRDLSVYYSRTHILVEPREHLLPTMYARLYLLKSVMLVMKEGLDLLDIEPLLQM</sequence>
<dbReference type="SUPFAM" id="SSF47323">
    <property type="entry name" value="Anticodon-binding domain of a subclass of class I aminoacyl-tRNA synthetases"/>
    <property type="match status" value="1"/>
</dbReference>
<dbReference type="PANTHER" id="PTHR16043">
    <property type="entry name" value="DALRD3 PROTEIN"/>
    <property type="match status" value="1"/>
</dbReference>
<keyword evidence="3" id="KW-1185">Reference proteome</keyword>
<evidence type="ECO:0000313" key="2">
    <source>
        <dbReference type="EMBL" id="KAJ8046952.1"/>
    </source>
</evidence>
<dbReference type="InterPro" id="IPR008909">
    <property type="entry name" value="DALR_anticod-bd"/>
</dbReference>
<comment type="caution">
    <text evidence="2">The sequence shown here is derived from an EMBL/GenBank/DDBJ whole genome shotgun (WGS) entry which is preliminary data.</text>
</comment>
<dbReference type="OrthoDB" id="9990834at2759"/>
<dbReference type="GO" id="GO:0000049">
    <property type="term" value="F:tRNA binding"/>
    <property type="evidence" value="ECO:0007669"/>
    <property type="project" value="TreeGrafter"/>
</dbReference>